<evidence type="ECO:0000256" key="1">
    <source>
        <dbReference type="SAM" id="Phobius"/>
    </source>
</evidence>
<proteinExistence type="predicted"/>
<dbReference type="PANTHER" id="PTHR36970:SF1">
    <property type="entry name" value="BESTROPHIN HOMOLOG"/>
    <property type="match status" value="1"/>
</dbReference>
<keyword evidence="1" id="KW-1133">Transmembrane helix</keyword>
<keyword evidence="1" id="KW-0812">Transmembrane</keyword>
<dbReference type="Proteomes" id="UP000256310">
    <property type="component" value="Unassembled WGS sequence"/>
</dbReference>
<keyword evidence="3" id="KW-1185">Reference proteome</keyword>
<evidence type="ECO:0000313" key="2">
    <source>
        <dbReference type="EMBL" id="RED15552.1"/>
    </source>
</evidence>
<feature type="transmembrane region" description="Helical" evidence="1">
    <location>
        <begin position="179"/>
        <end position="200"/>
    </location>
</feature>
<gene>
    <name evidence="2" type="ORF">DFR46_0547</name>
</gene>
<dbReference type="PANTHER" id="PTHR36970">
    <property type="entry name" value="UNNAMED PRODUCT"/>
    <property type="match status" value="1"/>
</dbReference>
<reference evidence="2 3" key="1">
    <citation type="submission" date="2018-07" db="EMBL/GenBank/DDBJ databases">
        <title>Genomic Encyclopedia of Type Strains, Phase IV (KMG-IV): sequencing the most valuable type-strain genomes for metagenomic binning, comparative biology and taxonomic classification.</title>
        <authorList>
            <person name="Goeker M."/>
        </authorList>
    </citation>
    <scope>NUCLEOTIDE SEQUENCE [LARGE SCALE GENOMIC DNA]</scope>
    <source>
        <strain evidence="2 3">DSM 26725</strain>
    </source>
</reference>
<dbReference type="OrthoDB" id="977563at2"/>
<dbReference type="EMBL" id="QRDP01000004">
    <property type="protein sequence ID" value="RED15552.1"/>
    <property type="molecule type" value="Genomic_DNA"/>
</dbReference>
<comment type="caution">
    <text evidence="2">The sequence shown here is derived from an EMBL/GenBank/DDBJ whole genome shotgun (WGS) entry which is preliminary data.</text>
</comment>
<evidence type="ECO:0008006" key="4">
    <source>
        <dbReference type="Google" id="ProtNLM"/>
    </source>
</evidence>
<sequence length="268" mass="30338">MRNMLAIRKVIDAKSLLVSGLAIASTWACLRYGVTANFPLTLIATAIVFPIVFAIGHAFKRRENALDDYGIIKAHGRAIYFAARDWLPERDDARLRRIEVILGHLLTGCRDMFKSPLSEMPVHERQIYVAFSELSDFVKRMRNEGLASGECSRCNQYISKMIVSFEQIKHIYQYRTPRTLNAFSDFFIVVLPVLYGPYFAHEAEEYSMALVYVMPILFSIILVGLSNIQEHLEDPFDQIGEDDVAINAEKFVALLACETGDCAEEPAT</sequence>
<protein>
    <recommendedName>
        <fullName evidence="4">Bestrophin, RFP-TM, chloride channel</fullName>
    </recommendedName>
</protein>
<keyword evidence="1" id="KW-0472">Membrane</keyword>
<evidence type="ECO:0000313" key="3">
    <source>
        <dbReference type="Proteomes" id="UP000256310"/>
    </source>
</evidence>
<name>A0A3D9FDA6_9SPHN</name>
<dbReference type="RefSeq" id="WP_116235060.1">
    <property type="nucleotide sequence ID" value="NZ_QRDP01000004.1"/>
</dbReference>
<dbReference type="AlphaFoldDB" id="A0A3D9FDA6"/>
<feature type="transmembrane region" description="Helical" evidence="1">
    <location>
        <begin position="206"/>
        <end position="225"/>
    </location>
</feature>
<feature type="transmembrane region" description="Helical" evidence="1">
    <location>
        <begin position="38"/>
        <end position="59"/>
    </location>
</feature>
<accession>A0A3D9FDA6</accession>
<organism evidence="2 3">
    <name type="scientific">Parasphingopyxis lamellibrachiae</name>
    <dbReference type="NCBI Taxonomy" id="680125"/>
    <lineage>
        <taxon>Bacteria</taxon>
        <taxon>Pseudomonadati</taxon>
        <taxon>Pseudomonadota</taxon>
        <taxon>Alphaproteobacteria</taxon>
        <taxon>Sphingomonadales</taxon>
        <taxon>Sphingomonadaceae</taxon>
        <taxon>Parasphingopyxis</taxon>
    </lineage>
</organism>